<organism evidence="1 2">
    <name type="scientific">Hypoxylon rubiginosum</name>
    <dbReference type="NCBI Taxonomy" id="110542"/>
    <lineage>
        <taxon>Eukaryota</taxon>
        <taxon>Fungi</taxon>
        <taxon>Dikarya</taxon>
        <taxon>Ascomycota</taxon>
        <taxon>Pezizomycotina</taxon>
        <taxon>Sordariomycetes</taxon>
        <taxon>Xylariomycetidae</taxon>
        <taxon>Xylariales</taxon>
        <taxon>Hypoxylaceae</taxon>
        <taxon>Hypoxylon</taxon>
    </lineage>
</organism>
<name>A0ACC0CIC4_9PEZI</name>
<reference evidence="1 2" key="1">
    <citation type="journal article" date="2022" name="New Phytol.">
        <title>Ecological generalism drives hyperdiversity of secondary metabolite gene clusters in xylarialean endophytes.</title>
        <authorList>
            <person name="Franco M.E.E."/>
            <person name="Wisecaver J.H."/>
            <person name="Arnold A.E."/>
            <person name="Ju Y.M."/>
            <person name="Slot J.C."/>
            <person name="Ahrendt S."/>
            <person name="Moore L.P."/>
            <person name="Eastman K.E."/>
            <person name="Scott K."/>
            <person name="Konkel Z."/>
            <person name="Mondo S.J."/>
            <person name="Kuo A."/>
            <person name="Hayes R.D."/>
            <person name="Haridas S."/>
            <person name="Andreopoulos B."/>
            <person name="Riley R."/>
            <person name="LaButti K."/>
            <person name="Pangilinan J."/>
            <person name="Lipzen A."/>
            <person name="Amirebrahimi M."/>
            <person name="Yan J."/>
            <person name="Adam C."/>
            <person name="Keymanesh K."/>
            <person name="Ng V."/>
            <person name="Louie K."/>
            <person name="Northen T."/>
            <person name="Drula E."/>
            <person name="Henrissat B."/>
            <person name="Hsieh H.M."/>
            <person name="Youens-Clark K."/>
            <person name="Lutzoni F."/>
            <person name="Miadlikowska J."/>
            <person name="Eastwood D.C."/>
            <person name="Hamelin R.C."/>
            <person name="Grigoriev I.V."/>
            <person name="U'Ren J.M."/>
        </authorList>
    </citation>
    <scope>NUCLEOTIDE SEQUENCE [LARGE SCALE GENOMIC DNA]</scope>
    <source>
        <strain evidence="1 2">ER1909</strain>
    </source>
</reference>
<accession>A0ACC0CIC4</accession>
<gene>
    <name evidence="1" type="ORF">F4821DRAFT_91156</name>
</gene>
<keyword evidence="2" id="KW-1185">Reference proteome</keyword>
<evidence type="ECO:0000313" key="1">
    <source>
        <dbReference type="EMBL" id="KAI6080108.1"/>
    </source>
</evidence>
<comment type="caution">
    <text evidence="1">The sequence shown here is derived from an EMBL/GenBank/DDBJ whole genome shotgun (WGS) entry which is preliminary data.</text>
</comment>
<evidence type="ECO:0000313" key="2">
    <source>
        <dbReference type="Proteomes" id="UP001497680"/>
    </source>
</evidence>
<dbReference type="EMBL" id="MU394504">
    <property type="protein sequence ID" value="KAI6080108.1"/>
    <property type="molecule type" value="Genomic_DNA"/>
</dbReference>
<dbReference type="Proteomes" id="UP001497680">
    <property type="component" value="Unassembled WGS sequence"/>
</dbReference>
<sequence>MSLWFAQRGVGPSIYNSSYVIIMWLLPWRRRGGGVVKRFVPIFFYGKRISKGLGFRKSVPSPPYSLAYGLLCHLLFPLCLGRKAAKLCLGIPCPRLKSVYSKLTFFLIDSEMFDSRLTFSLVLLGMDGLLLVHFYTQRELVYLRSILKLFRHQTMHNRLVIAFSR</sequence>
<protein>
    <submittedName>
        <fullName evidence="1">Uncharacterized protein</fullName>
    </submittedName>
</protein>
<proteinExistence type="predicted"/>